<dbReference type="GO" id="GO:0008289">
    <property type="term" value="F:lipid binding"/>
    <property type="evidence" value="ECO:0007669"/>
    <property type="project" value="UniProtKB-KW"/>
</dbReference>
<dbReference type="CDD" id="cd00030">
    <property type="entry name" value="C2"/>
    <property type="match status" value="1"/>
</dbReference>
<comment type="caution">
    <text evidence="10">The sequence shown here is derived from an EMBL/GenBank/DDBJ whole genome shotgun (WGS) entry which is preliminary data.</text>
</comment>
<feature type="compositionally biased region" description="Basic and acidic residues" evidence="6">
    <location>
        <begin position="799"/>
        <end position="816"/>
    </location>
</feature>
<evidence type="ECO:0000313" key="11">
    <source>
        <dbReference type="Proteomes" id="UP001314263"/>
    </source>
</evidence>
<keyword evidence="4" id="KW-0446">Lipid-binding</keyword>
<reference evidence="10 11" key="1">
    <citation type="submission" date="2023-10" db="EMBL/GenBank/DDBJ databases">
        <authorList>
            <person name="Maclean D."/>
            <person name="Macfadyen A."/>
        </authorList>
    </citation>
    <scope>NUCLEOTIDE SEQUENCE [LARGE SCALE GENOMIC DNA]</scope>
</reference>
<dbReference type="SMART" id="SM00239">
    <property type="entry name" value="C2"/>
    <property type="match status" value="1"/>
</dbReference>
<sequence>MAIAVPIAPEQTTSRTKDMQILFLGIAVALAAQYAVQWIGHTPWWQRISRRFIWWRPDAPAHSPYGSYAGEPDHETTAMVLYSENEEAVEWLNMCWRKMWRVYQRGLERWIADLLQPVFDNLVTDGMVPRFVMRLRILEFTIDHEAPYFSRMRRRTSRRDSDLNGVVDVRYTGGARMLLLIEAGQGRWRFKLPVLVSDLDLECKMWIKLRLAPMCPYIGSLSLAFVGPPIIKVQLLPYNRVRIMRIPILQAFLTKLLTVDLPGLIVLPKRLDINIPPAVTAVAEAAVGRDAVIRAVASAVLQADALEHALMAALPLGPQSAAGGVSLPDSFAGELQVTLLEARNLPVWGFPWQSNPYCRIEVGSQSFRSRKEDATSHAGSHRAPVWNQEFQFLVEDPSTQVLTIRICDAHITGRPDVGYVKFPLTRMPADGCLTAWMPVQSSLPSQRNQGELQLQLNYKPYEDDEEVHDAYSDRESFAVAQQEAAITDVKSAADASSRAAVAASAAAAAVAVTKAAAARAAAKVRRRAGRGGEAAADVSSSNGAPQQWLNGNGVQPPRKRGTGAAGARPKGVWEIMDSLRDISPDDLFPGVAYSISEDDGDEDMPYTRPVRPTQKNKDIGNDSTERRRSEDSDPQGISRRIVDRVPSIGRGQILTSEDAPARIDAGIELDLGLGSSGSPEKKRAWPEEPDSVHNKAGVHRSQPGDGSSAPGGARRLSSKSFAVNSFDDEDLSGALAEESSLSSSIMSQQRVPEEAKQDGRETVRDVAEATERSLRQSHAESNGNSSNGAADEDYSIAELQDRRGGKVRESESGEREAESEEGWFGWAKGWLPWNRSEQADKHDDSTLKLAEDPKEDPWAEREEASSKEKRGWWSNLPFWGDEDSSEAAKAEANRKAKQKAAETEELYVPPDLPIEMIAEEVKESWRLKEVHVEKLMQKAVEQSERPWLILLASMSALSAVLLALVLWRLHGFG</sequence>
<dbReference type="PROSITE" id="PS50004">
    <property type="entry name" value="C2"/>
    <property type="match status" value="1"/>
</dbReference>
<dbReference type="InterPro" id="IPR031468">
    <property type="entry name" value="SMP_LBD"/>
</dbReference>
<evidence type="ECO:0000259" key="9">
    <source>
        <dbReference type="PROSITE" id="PS51847"/>
    </source>
</evidence>
<keyword evidence="7" id="KW-1133">Transmembrane helix</keyword>
<feature type="transmembrane region" description="Helical" evidence="7">
    <location>
        <begin position="21"/>
        <end position="40"/>
    </location>
</feature>
<dbReference type="PANTHER" id="PTHR47261:SF4">
    <property type="entry name" value="C2 DOMAIN-CONTAINING PROTEIN"/>
    <property type="match status" value="1"/>
</dbReference>
<evidence type="ECO:0000256" key="3">
    <source>
        <dbReference type="ARBA" id="ARBA00023055"/>
    </source>
</evidence>
<evidence type="ECO:0000256" key="5">
    <source>
        <dbReference type="ARBA" id="ARBA00023136"/>
    </source>
</evidence>
<feature type="region of interest" description="Disordered" evidence="6">
    <location>
        <begin position="670"/>
        <end position="716"/>
    </location>
</feature>
<dbReference type="Gene3D" id="2.60.40.150">
    <property type="entry name" value="C2 domain"/>
    <property type="match status" value="1"/>
</dbReference>
<dbReference type="PANTHER" id="PTHR47261">
    <property type="entry name" value="CALCIUM-DEPENDENT LIPID-BINDING (CALB DOMAIN) FAMILY PROTEIN"/>
    <property type="match status" value="1"/>
</dbReference>
<feature type="region of interest" description="Disordered" evidence="6">
    <location>
        <begin position="734"/>
        <end position="821"/>
    </location>
</feature>
<feature type="region of interest" description="Disordered" evidence="6">
    <location>
        <begin position="838"/>
        <end position="866"/>
    </location>
</feature>
<protein>
    <recommendedName>
        <fullName evidence="12">Integral membrane single C2 domain protein</fullName>
    </recommendedName>
</protein>
<feature type="compositionally biased region" description="Basic and acidic residues" evidence="6">
    <location>
        <begin position="615"/>
        <end position="631"/>
    </location>
</feature>
<gene>
    <name evidence="10" type="ORF">CVIRNUC_000644</name>
</gene>
<feature type="compositionally biased region" description="Low complexity" evidence="6">
    <location>
        <begin position="734"/>
        <end position="744"/>
    </location>
</feature>
<evidence type="ECO:0000256" key="6">
    <source>
        <dbReference type="SAM" id="MobiDB-lite"/>
    </source>
</evidence>
<name>A0AAV1HTQ9_9CHLO</name>
<evidence type="ECO:0000259" key="8">
    <source>
        <dbReference type="PROSITE" id="PS50004"/>
    </source>
</evidence>
<keyword evidence="7" id="KW-0812">Transmembrane</keyword>
<dbReference type="InterPro" id="IPR000008">
    <property type="entry name" value="C2_dom"/>
</dbReference>
<feature type="compositionally biased region" description="Polar residues" evidence="6">
    <location>
        <begin position="779"/>
        <end position="788"/>
    </location>
</feature>
<evidence type="ECO:0000256" key="4">
    <source>
        <dbReference type="ARBA" id="ARBA00023121"/>
    </source>
</evidence>
<dbReference type="CDD" id="cd21669">
    <property type="entry name" value="SMP_SF"/>
    <property type="match status" value="1"/>
</dbReference>
<comment type="subcellular location">
    <subcellularLocation>
        <location evidence="1">Membrane</location>
    </subcellularLocation>
</comment>
<feature type="domain" description="SMP-LTD" evidence="9">
    <location>
        <begin position="85"/>
        <end position="276"/>
    </location>
</feature>
<keyword evidence="5 7" id="KW-0472">Membrane</keyword>
<keyword evidence="11" id="KW-1185">Reference proteome</keyword>
<feature type="compositionally biased region" description="Polar residues" evidence="6">
    <location>
        <begin position="539"/>
        <end position="553"/>
    </location>
</feature>
<evidence type="ECO:0008006" key="12">
    <source>
        <dbReference type="Google" id="ProtNLM"/>
    </source>
</evidence>
<dbReference type="GO" id="GO:0016020">
    <property type="term" value="C:membrane"/>
    <property type="evidence" value="ECO:0007669"/>
    <property type="project" value="UniProtKB-SubCell"/>
</dbReference>
<keyword evidence="2" id="KW-0813">Transport</keyword>
<organism evidence="10 11">
    <name type="scientific">Coccomyxa viridis</name>
    <dbReference type="NCBI Taxonomy" id="1274662"/>
    <lineage>
        <taxon>Eukaryota</taxon>
        <taxon>Viridiplantae</taxon>
        <taxon>Chlorophyta</taxon>
        <taxon>core chlorophytes</taxon>
        <taxon>Trebouxiophyceae</taxon>
        <taxon>Trebouxiophyceae incertae sedis</taxon>
        <taxon>Coccomyxaceae</taxon>
        <taxon>Coccomyxa</taxon>
    </lineage>
</organism>
<feature type="compositionally biased region" description="Basic and acidic residues" evidence="6">
    <location>
        <begin position="751"/>
        <end position="778"/>
    </location>
</feature>
<accession>A0AAV1HTQ9</accession>
<dbReference type="EMBL" id="CAUYUE010000001">
    <property type="protein sequence ID" value="CAK0735818.1"/>
    <property type="molecule type" value="Genomic_DNA"/>
</dbReference>
<evidence type="ECO:0000256" key="7">
    <source>
        <dbReference type="SAM" id="Phobius"/>
    </source>
</evidence>
<feature type="region of interest" description="Disordered" evidence="6">
    <location>
        <begin position="590"/>
        <end position="644"/>
    </location>
</feature>
<feature type="domain" description="C2" evidence="8">
    <location>
        <begin position="315"/>
        <end position="437"/>
    </location>
</feature>
<dbReference type="GO" id="GO:0006869">
    <property type="term" value="P:lipid transport"/>
    <property type="evidence" value="ECO:0007669"/>
    <property type="project" value="UniProtKB-KW"/>
</dbReference>
<evidence type="ECO:0000313" key="10">
    <source>
        <dbReference type="EMBL" id="CAK0735818.1"/>
    </source>
</evidence>
<dbReference type="Proteomes" id="UP001314263">
    <property type="component" value="Unassembled WGS sequence"/>
</dbReference>
<evidence type="ECO:0000256" key="2">
    <source>
        <dbReference type="ARBA" id="ARBA00022448"/>
    </source>
</evidence>
<dbReference type="InterPro" id="IPR035892">
    <property type="entry name" value="C2_domain_sf"/>
</dbReference>
<feature type="region of interest" description="Disordered" evidence="6">
    <location>
        <begin position="532"/>
        <end position="569"/>
    </location>
</feature>
<feature type="transmembrane region" description="Helical" evidence="7">
    <location>
        <begin position="947"/>
        <end position="967"/>
    </location>
</feature>
<feature type="compositionally biased region" description="Basic and acidic residues" evidence="6">
    <location>
        <begin position="679"/>
        <end position="693"/>
    </location>
</feature>
<dbReference type="AlphaFoldDB" id="A0AAV1HTQ9"/>
<dbReference type="Pfam" id="PF00168">
    <property type="entry name" value="C2"/>
    <property type="match status" value="1"/>
</dbReference>
<evidence type="ECO:0000256" key="1">
    <source>
        <dbReference type="ARBA" id="ARBA00004370"/>
    </source>
</evidence>
<dbReference type="SUPFAM" id="SSF49562">
    <property type="entry name" value="C2 domain (Calcium/lipid-binding domain, CaLB)"/>
    <property type="match status" value="1"/>
</dbReference>
<proteinExistence type="predicted"/>
<dbReference type="PROSITE" id="PS51847">
    <property type="entry name" value="SMP"/>
    <property type="match status" value="1"/>
</dbReference>
<keyword evidence="3" id="KW-0445">Lipid transport</keyword>